<dbReference type="SUPFAM" id="SSF50129">
    <property type="entry name" value="GroES-like"/>
    <property type="match status" value="1"/>
</dbReference>
<dbReference type="InterPro" id="IPR013149">
    <property type="entry name" value="ADH-like_C"/>
</dbReference>
<accession>A0A934KNU0</accession>
<proteinExistence type="predicted"/>
<protein>
    <submittedName>
        <fullName evidence="4">Zinc-binding dehydrogenase</fullName>
    </submittedName>
</protein>
<dbReference type="Pfam" id="PF00107">
    <property type="entry name" value="ADH_zinc_N"/>
    <property type="match status" value="1"/>
</dbReference>
<evidence type="ECO:0000256" key="1">
    <source>
        <dbReference type="ARBA" id="ARBA00022857"/>
    </source>
</evidence>
<keyword evidence="1" id="KW-0521">NADP</keyword>
<dbReference type="EMBL" id="JAEKNN010000052">
    <property type="protein sequence ID" value="MBJ7609814.1"/>
    <property type="molecule type" value="Genomic_DNA"/>
</dbReference>
<gene>
    <name evidence="4" type="ORF">JF887_10370</name>
</gene>
<dbReference type="InterPro" id="IPR020843">
    <property type="entry name" value="ER"/>
</dbReference>
<dbReference type="Gene3D" id="3.90.180.10">
    <property type="entry name" value="Medium-chain alcohol dehydrogenases, catalytic domain"/>
    <property type="match status" value="1"/>
</dbReference>
<organism evidence="4 5">
    <name type="scientific">Candidatus Amunia macphersoniae</name>
    <dbReference type="NCBI Taxonomy" id="3127014"/>
    <lineage>
        <taxon>Bacteria</taxon>
        <taxon>Bacillati</taxon>
        <taxon>Candidatus Dormiibacterota</taxon>
        <taxon>Candidatus Dormibacteria</taxon>
        <taxon>Candidatus Aeolococcales</taxon>
        <taxon>Candidatus Aeolococcaceae</taxon>
        <taxon>Candidatus Amunia</taxon>
    </lineage>
</organism>
<dbReference type="GO" id="GO:0016651">
    <property type="term" value="F:oxidoreductase activity, acting on NAD(P)H"/>
    <property type="evidence" value="ECO:0007669"/>
    <property type="project" value="TreeGrafter"/>
</dbReference>
<evidence type="ECO:0000313" key="5">
    <source>
        <dbReference type="Proteomes" id="UP000614410"/>
    </source>
</evidence>
<dbReference type="SMART" id="SM00829">
    <property type="entry name" value="PKS_ER"/>
    <property type="match status" value="1"/>
</dbReference>
<dbReference type="PANTHER" id="PTHR48106">
    <property type="entry name" value="QUINONE OXIDOREDUCTASE PIG3-RELATED"/>
    <property type="match status" value="1"/>
</dbReference>
<dbReference type="InterPro" id="IPR011032">
    <property type="entry name" value="GroES-like_sf"/>
</dbReference>
<evidence type="ECO:0000259" key="3">
    <source>
        <dbReference type="SMART" id="SM00829"/>
    </source>
</evidence>
<reference evidence="4 5" key="1">
    <citation type="submission" date="2020-10" db="EMBL/GenBank/DDBJ databases">
        <title>Ca. Dormibacterota MAGs.</title>
        <authorList>
            <person name="Montgomery K."/>
        </authorList>
    </citation>
    <scope>NUCLEOTIDE SEQUENCE [LARGE SCALE GENOMIC DNA]</scope>
    <source>
        <strain evidence="4">Mitchell_Peninsula_5</strain>
    </source>
</reference>
<dbReference type="Gene3D" id="3.40.50.720">
    <property type="entry name" value="NAD(P)-binding Rossmann-like Domain"/>
    <property type="match status" value="1"/>
</dbReference>
<dbReference type="GO" id="GO:0070402">
    <property type="term" value="F:NADPH binding"/>
    <property type="evidence" value="ECO:0007669"/>
    <property type="project" value="TreeGrafter"/>
</dbReference>
<dbReference type="SUPFAM" id="SSF51735">
    <property type="entry name" value="NAD(P)-binding Rossmann-fold domains"/>
    <property type="match status" value="1"/>
</dbReference>
<name>A0A934KNU0_9BACT</name>
<dbReference type="Proteomes" id="UP000614410">
    <property type="component" value="Unassembled WGS sequence"/>
</dbReference>
<comment type="caution">
    <text evidence="4">The sequence shown here is derived from an EMBL/GenBank/DDBJ whole genome shotgun (WGS) entry which is preliminary data.</text>
</comment>
<dbReference type="AlphaFoldDB" id="A0A934KNU0"/>
<feature type="domain" description="Enoyl reductase (ER)" evidence="3">
    <location>
        <begin position="10"/>
        <end position="312"/>
    </location>
</feature>
<evidence type="ECO:0000313" key="4">
    <source>
        <dbReference type="EMBL" id="MBJ7609814.1"/>
    </source>
</evidence>
<dbReference type="Pfam" id="PF08240">
    <property type="entry name" value="ADH_N"/>
    <property type="match status" value="1"/>
</dbReference>
<evidence type="ECO:0000256" key="2">
    <source>
        <dbReference type="ARBA" id="ARBA00023002"/>
    </source>
</evidence>
<dbReference type="PANTHER" id="PTHR48106:SF8">
    <property type="entry name" value="OS02G0805600 PROTEIN"/>
    <property type="match status" value="1"/>
</dbReference>
<dbReference type="InterPro" id="IPR036291">
    <property type="entry name" value="NAD(P)-bd_dom_sf"/>
</dbReference>
<keyword evidence="2" id="KW-0560">Oxidoreductase</keyword>
<dbReference type="InterPro" id="IPR013154">
    <property type="entry name" value="ADH-like_N"/>
</dbReference>
<sequence length="318" mass="32741">MRAVTIVEPGRLEVTEHADPQPGTGEALVRVHAAGLNGADLMQLKGMYPAPPNSPPDIPGLEFAGEVMAVGPASTRFAPGDAVMAVVGGGGQAELISAHERTLLPVPHGIDWVQAGGFAETFTTAHDALFTQAGLRMGERVLINGAAGGVGVAAVQLAVRAGARVTASVRAESLRDQVQALGAEAVIAPGELAAAGPFDVILELVGAPNLAADIAALATRGRIVVIGIGAGARTEIDLRALMGKRGQVMASTLRARPLEEKALCARRLEVEVLPLLASGLVHVPVAARFALHDAERAYERFTAGAKFGKVVIEVIRGD</sequence>